<accession>A0ABS1KLH3</accession>
<evidence type="ECO:0000313" key="1">
    <source>
        <dbReference type="EMBL" id="MBL0740082.1"/>
    </source>
</evidence>
<organism evidence="1 2">
    <name type="scientific">Chryseolinea lacunae</name>
    <dbReference type="NCBI Taxonomy" id="2801331"/>
    <lineage>
        <taxon>Bacteria</taxon>
        <taxon>Pseudomonadati</taxon>
        <taxon>Bacteroidota</taxon>
        <taxon>Cytophagia</taxon>
        <taxon>Cytophagales</taxon>
        <taxon>Fulvivirgaceae</taxon>
        <taxon>Chryseolinea</taxon>
    </lineage>
</organism>
<dbReference type="EMBL" id="JAERRB010000001">
    <property type="protein sequence ID" value="MBL0740082.1"/>
    <property type="molecule type" value="Genomic_DNA"/>
</dbReference>
<protein>
    <submittedName>
        <fullName evidence="1">Uncharacterized protein</fullName>
    </submittedName>
</protein>
<proteinExistence type="predicted"/>
<dbReference type="RefSeq" id="WP_202007091.1">
    <property type="nucleotide sequence ID" value="NZ_JAERRB010000001.1"/>
</dbReference>
<comment type="caution">
    <text evidence="1">The sequence shown here is derived from an EMBL/GenBank/DDBJ whole genome shotgun (WGS) entry which is preliminary data.</text>
</comment>
<gene>
    <name evidence="1" type="ORF">JI741_02575</name>
</gene>
<keyword evidence="2" id="KW-1185">Reference proteome</keyword>
<sequence length="133" mass="15164">MKRLLPVLTLLLTLGACTVYDVEPRYDSRTKLVGKYEMEEYSDTYNDLSYYSIYITKSAYAGEIYIDNFYASDILVRALVQNDRITIPPQVVNGFEVEGSGSIYGGNVSLTYRVRDRYENTAADFCNSTARPY</sequence>
<dbReference type="Proteomes" id="UP000613030">
    <property type="component" value="Unassembled WGS sequence"/>
</dbReference>
<name>A0ABS1KLH3_9BACT</name>
<dbReference type="PROSITE" id="PS51257">
    <property type="entry name" value="PROKAR_LIPOPROTEIN"/>
    <property type="match status" value="1"/>
</dbReference>
<reference evidence="1 2" key="1">
    <citation type="submission" date="2021-01" db="EMBL/GenBank/DDBJ databases">
        <title>Chryseolinea sp. Jin1 Genome sequencing and assembly.</title>
        <authorList>
            <person name="Kim I."/>
        </authorList>
    </citation>
    <scope>NUCLEOTIDE SEQUENCE [LARGE SCALE GENOMIC DNA]</scope>
    <source>
        <strain evidence="1 2">Jin1</strain>
    </source>
</reference>
<evidence type="ECO:0000313" key="2">
    <source>
        <dbReference type="Proteomes" id="UP000613030"/>
    </source>
</evidence>